<protein>
    <submittedName>
        <fullName evidence="2">Uncharacterized protein</fullName>
    </submittedName>
</protein>
<dbReference type="STRING" id="888268.A0A1E5V569"/>
<comment type="subcellular location">
    <subcellularLocation>
        <location evidence="1">Nucleus</location>
    </subcellularLocation>
</comment>
<evidence type="ECO:0000313" key="2">
    <source>
        <dbReference type="EMBL" id="OEL20135.1"/>
    </source>
</evidence>
<accession>A0A1E5V569</accession>
<name>A0A1E5V569_9POAL</name>
<dbReference type="InterPro" id="IPR023393">
    <property type="entry name" value="START-like_dom_sf"/>
</dbReference>
<comment type="caution">
    <text evidence="2">The sequence shown here is derived from an EMBL/GenBank/DDBJ whole genome shotgun (WGS) entry which is preliminary data.</text>
</comment>
<proteinExistence type="predicted"/>
<dbReference type="EMBL" id="LWDX02051658">
    <property type="protein sequence ID" value="OEL20135.1"/>
    <property type="molecule type" value="Genomic_DNA"/>
</dbReference>
<evidence type="ECO:0000256" key="1">
    <source>
        <dbReference type="ARBA" id="ARBA00004123"/>
    </source>
</evidence>
<dbReference type="GO" id="GO:0005634">
    <property type="term" value="C:nucleus"/>
    <property type="evidence" value="ECO:0007669"/>
    <property type="project" value="UniProtKB-SubCell"/>
</dbReference>
<dbReference type="Proteomes" id="UP000095767">
    <property type="component" value="Unassembled WGS sequence"/>
</dbReference>
<dbReference type="Gene3D" id="3.30.530.20">
    <property type="match status" value="1"/>
</dbReference>
<evidence type="ECO:0000313" key="3">
    <source>
        <dbReference type="Proteomes" id="UP000095767"/>
    </source>
</evidence>
<organism evidence="2 3">
    <name type="scientific">Dichanthelium oligosanthes</name>
    <dbReference type="NCBI Taxonomy" id="888268"/>
    <lineage>
        <taxon>Eukaryota</taxon>
        <taxon>Viridiplantae</taxon>
        <taxon>Streptophyta</taxon>
        <taxon>Embryophyta</taxon>
        <taxon>Tracheophyta</taxon>
        <taxon>Spermatophyta</taxon>
        <taxon>Magnoliopsida</taxon>
        <taxon>Liliopsida</taxon>
        <taxon>Poales</taxon>
        <taxon>Poaceae</taxon>
        <taxon>PACMAD clade</taxon>
        <taxon>Panicoideae</taxon>
        <taxon>Panicodae</taxon>
        <taxon>Paniceae</taxon>
        <taxon>Dichantheliinae</taxon>
        <taxon>Dichanthelium</taxon>
    </lineage>
</organism>
<dbReference type="AlphaFoldDB" id="A0A1E5V569"/>
<gene>
    <name evidence="2" type="ORF">BAE44_0018844</name>
</gene>
<reference evidence="2 3" key="1">
    <citation type="submission" date="2016-09" db="EMBL/GenBank/DDBJ databases">
        <title>The draft genome of Dichanthelium oligosanthes: A C3 panicoid grass species.</title>
        <authorList>
            <person name="Studer A.J."/>
            <person name="Schnable J.C."/>
            <person name="Brutnell T.P."/>
        </authorList>
    </citation>
    <scope>NUCLEOTIDE SEQUENCE [LARGE SCALE GENOMIC DNA]</scope>
    <source>
        <strain evidence="3">cv. Kellogg 1175</strain>
        <tissue evidence="2">Leaf</tissue>
    </source>
</reference>
<sequence>MLPHGGAARGGVVRGPELRPAAGVAKLRAVRVVSGLPAASSRECLDILGDEVLYFRVVGGEHWLQSPELVKFNLQSLATTAAAAVRYQSWRQQASGPWCRACT</sequence>
<keyword evidence="3" id="KW-1185">Reference proteome</keyword>